<feature type="domain" description="DOG1" evidence="7">
    <location>
        <begin position="1"/>
        <end position="145"/>
    </location>
</feature>
<dbReference type="Proteomes" id="UP001386955">
    <property type="component" value="Unassembled WGS sequence"/>
</dbReference>
<dbReference type="PANTHER" id="PTHR45693:SF19">
    <property type="entry name" value="FACTOR BZIP PROTEIN, PUTATIVE-RELATED"/>
    <property type="match status" value="1"/>
</dbReference>
<evidence type="ECO:0000256" key="4">
    <source>
        <dbReference type="ARBA" id="ARBA00023159"/>
    </source>
</evidence>
<evidence type="ECO:0000256" key="1">
    <source>
        <dbReference type="ARBA" id="ARBA00004123"/>
    </source>
</evidence>
<evidence type="ECO:0000259" key="7">
    <source>
        <dbReference type="PROSITE" id="PS51806"/>
    </source>
</evidence>
<evidence type="ECO:0000256" key="2">
    <source>
        <dbReference type="ARBA" id="ARBA00023015"/>
    </source>
</evidence>
<reference evidence="8 9" key="1">
    <citation type="submission" date="2024-01" db="EMBL/GenBank/DDBJ databases">
        <title>The genomes of 5 underutilized Papilionoideae crops provide insights into root nodulation and disease resistanc.</title>
        <authorList>
            <person name="Jiang F."/>
        </authorList>
    </citation>
    <scope>NUCLEOTIDE SEQUENCE [LARGE SCALE GENOMIC DNA]</scope>
    <source>
        <strain evidence="8">DUOXIRENSHENG_FW03</strain>
        <tissue evidence="8">Leaves</tissue>
    </source>
</reference>
<organism evidence="8 9">
    <name type="scientific">Psophocarpus tetragonolobus</name>
    <name type="common">Winged bean</name>
    <name type="synonym">Dolichos tetragonolobus</name>
    <dbReference type="NCBI Taxonomy" id="3891"/>
    <lineage>
        <taxon>Eukaryota</taxon>
        <taxon>Viridiplantae</taxon>
        <taxon>Streptophyta</taxon>
        <taxon>Embryophyta</taxon>
        <taxon>Tracheophyta</taxon>
        <taxon>Spermatophyta</taxon>
        <taxon>Magnoliopsida</taxon>
        <taxon>eudicotyledons</taxon>
        <taxon>Gunneridae</taxon>
        <taxon>Pentapetalae</taxon>
        <taxon>rosids</taxon>
        <taxon>fabids</taxon>
        <taxon>Fabales</taxon>
        <taxon>Fabaceae</taxon>
        <taxon>Papilionoideae</taxon>
        <taxon>50 kb inversion clade</taxon>
        <taxon>NPAAA clade</taxon>
        <taxon>indigoferoid/millettioid clade</taxon>
        <taxon>Phaseoleae</taxon>
        <taxon>Psophocarpus</taxon>
    </lineage>
</organism>
<evidence type="ECO:0000256" key="3">
    <source>
        <dbReference type="ARBA" id="ARBA00023125"/>
    </source>
</evidence>
<dbReference type="InterPro" id="IPR025422">
    <property type="entry name" value="TGA_domain"/>
</dbReference>
<evidence type="ECO:0000256" key="5">
    <source>
        <dbReference type="ARBA" id="ARBA00023163"/>
    </source>
</evidence>
<dbReference type="PROSITE" id="PS51806">
    <property type="entry name" value="DOG1"/>
    <property type="match status" value="1"/>
</dbReference>
<dbReference type="GO" id="GO:0006351">
    <property type="term" value="P:DNA-templated transcription"/>
    <property type="evidence" value="ECO:0007669"/>
    <property type="project" value="InterPro"/>
</dbReference>
<dbReference type="EMBL" id="JAYMYS010000005">
    <property type="protein sequence ID" value="KAK7391554.1"/>
    <property type="molecule type" value="Genomic_DNA"/>
</dbReference>
<evidence type="ECO:0000313" key="8">
    <source>
        <dbReference type="EMBL" id="KAK7391554.1"/>
    </source>
</evidence>
<dbReference type="AlphaFoldDB" id="A0AAN9XGP0"/>
<keyword evidence="4" id="KW-0010">Activator</keyword>
<dbReference type="PANTHER" id="PTHR45693">
    <property type="entry name" value="TRANSCRIPTION FACTOR TGA9"/>
    <property type="match status" value="1"/>
</dbReference>
<accession>A0AAN9XGP0</accession>
<dbReference type="GO" id="GO:0043565">
    <property type="term" value="F:sequence-specific DNA binding"/>
    <property type="evidence" value="ECO:0007669"/>
    <property type="project" value="InterPro"/>
</dbReference>
<keyword evidence="2" id="KW-0805">Transcription regulation</keyword>
<protein>
    <recommendedName>
        <fullName evidence="7">DOG1 domain-containing protein</fullName>
    </recommendedName>
</protein>
<name>A0AAN9XGP0_PSOTE</name>
<comment type="caution">
    <text evidence="8">The sequence shown here is derived from an EMBL/GenBank/DDBJ whole genome shotgun (WGS) entry which is preliminary data.</text>
</comment>
<gene>
    <name evidence="8" type="ORF">VNO78_19970</name>
</gene>
<keyword evidence="6" id="KW-0539">Nucleus</keyword>
<keyword evidence="5" id="KW-0804">Transcription</keyword>
<sequence length="145" mass="16628">MKPYFELFQKKTSAANVNVFKVAERNLRWIGGFRPSQLLQVILAELQYFCSQQELSDIYKFVQTCQQAEDALTQGMKKLQETFDKATVAGEKGLKLTCVQQQMSFLKQANHVRQEFLYQLSRLLTTCQHAQFLLALGDPLPCTSL</sequence>
<evidence type="ECO:0000313" key="9">
    <source>
        <dbReference type="Proteomes" id="UP001386955"/>
    </source>
</evidence>
<comment type="subcellular location">
    <subcellularLocation>
        <location evidence="1">Nucleus</location>
    </subcellularLocation>
</comment>
<dbReference type="GO" id="GO:0005634">
    <property type="term" value="C:nucleus"/>
    <property type="evidence" value="ECO:0007669"/>
    <property type="project" value="UniProtKB-SubCell"/>
</dbReference>
<keyword evidence="9" id="KW-1185">Reference proteome</keyword>
<evidence type="ECO:0000256" key="6">
    <source>
        <dbReference type="ARBA" id="ARBA00023242"/>
    </source>
</evidence>
<proteinExistence type="predicted"/>
<keyword evidence="3" id="KW-0238">DNA-binding</keyword>